<dbReference type="Pfam" id="PF00528">
    <property type="entry name" value="BPD_transp_1"/>
    <property type="match status" value="1"/>
</dbReference>
<evidence type="ECO:0000256" key="3">
    <source>
        <dbReference type="ARBA" id="ARBA00022448"/>
    </source>
</evidence>
<feature type="transmembrane region" description="Helical" evidence="8">
    <location>
        <begin position="89"/>
        <end position="111"/>
    </location>
</feature>
<keyword evidence="4" id="KW-1003">Cell membrane</keyword>
<evidence type="ECO:0000256" key="6">
    <source>
        <dbReference type="ARBA" id="ARBA00022989"/>
    </source>
</evidence>
<sequence>MLYSLSFFSLDSFKWIQRSKKWFTILFLFVIYLPWIVIIFLSFVKPGDKGEVSTNLWNFGKNWSFDNYFTFFSFGAKNDFFWGSLWNSFSIAISALCPSLWIALLTAFSLWKRGGRYKSIVFKLSNLSISSPELIQGLSFMLLFIAIFLPLGYNFGYPTIVLSHIAFLVPYGIILIYPRLEKLNKKLLFAGKDLNCGELETLFKIVLPQIKGTIAFCCLVLIILSMDDFIITNLVKGRVTTLTTQLYTMKKGVKAWSMCFGSISLLLAFTVFIGYSFFKKEGKRQWEVI</sequence>
<keyword evidence="11" id="KW-1185">Reference proteome</keyword>
<feature type="transmembrane region" description="Helical" evidence="8">
    <location>
        <begin position="132"/>
        <end position="151"/>
    </location>
</feature>
<feature type="transmembrane region" description="Helical" evidence="8">
    <location>
        <begin position="157"/>
        <end position="177"/>
    </location>
</feature>
<name>A0ABM5P0U5_9MOLU</name>
<dbReference type="Gene3D" id="1.10.3720.10">
    <property type="entry name" value="MetI-like"/>
    <property type="match status" value="1"/>
</dbReference>
<dbReference type="Proteomes" id="UP000018745">
    <property type="component" value="Chromosome"/>
</dbReference>
<gene>
    <name evidence="10" type="ORF">OVS_03680</name>
</gene>
<dbReference type="CDD" id="cd06261">
    <property type="entry name" value="TM_PBP2"/>
    <property type="match status" value="1"/>
</dbReference>
<feature type="transmembrane region" description="Helical" evidence="8">
    <location>
        <begin position="214"/>
        <end position="235"/>
    </location>
</feature>
<protein>
    <submittedName>
        <fullName evidence="10">Spermidine/putrescine ABC transporter permease</fullName>
    </submittedName>
</protein>
<organism evidence="10 11">
    <name type="scientific">Mycoplasma ovis str. Michigan</name>
    <dbReference type="NCBI Taxonomy" id="1415773"/>
    <lineage>
        <taxon>Bacteria</taxon>
        <taxon>Bacillati</taxon>
        <taxon>Mycoplasmatota</taxon>
        <taxon>Mollicutes</taxon>
        <taxon>Mycoplasmataceae</taxon>
        <taxon>Mycoplasma</taxon>
    </lineage>
</organism>
<dbReference type="PROSITE" id="PS50928">
    <property type="entry name" value="ABC_TM1"/>
    <property type="match status" value="1"/>
</dbReference>
<evidence type="ECO:0000259" key="9">
    <source>
        <dbReference type="PROSITE" id="PS50928"/>
    </source>
</evidence>
<evidence type="ECO:0000256" key="1">
    <source>
        <dbReference type="ARBA" id="ARBA00004651"/>
    </source>
</evidence>
<evidence type="ECO:0000256" key="4">
    <source>
        <dbReference type="ARBA" id="ARBA00022475"/>
    </source>
</evidence>
<evidence type="ECO:0000256" key="8">
    <source>
        <dbReference type="RuleBase" id="RU363032"/>
    </source>
</evidence>
<dbReference type="EMBL" id="CP006935">
    <property type="protein sequence ID" value="AHC40040.1"/>
    <property type="molecule type" value="Genomic_DNA"/>
</dbReference>
<keyword evidence="7 8" id="KW-0472">Membrane</keyword>
<dbReference type="PANTHER" id="PTHR43848:SF2">
    <property type="entry name" value="PUTRESCINE TRANSPORT SYSTEM PERMEASE PROTEIN POTI"/>
    <property type="match status" value="1"/>
</dbReference>
<proteinExistence type="inferred from homology"/>
<dbReference type="InterPro" id="IPR051789">
    <property type="entry name" value="Bact_Polyamine_Transport"/>
</dbReference>
<keyword evidence="6 8" id="KW-1133">Transmembrane helix</keyword>
<comment type="similarity">
    <text evidence="2">Belongs to the binding-protein-dependent transport system permease family. CysTW subfamily.</text>
</comment>
<dbReference type="PANTHER" id="PTHR43848">
    <property type="entry name" value="PUTRESCINE TRANSPORT SYSTEM PERMEASE PROTEIN POTI"/>
    <property type="match status" value="1"/>
</dbReference>
<evidence type="ECO:0000256" key="5">
    <source>
        <dbReference type="ARBA" id="ARBA00022692"/>
    </source>
</evidence>
<dbReference type="SUPFAM" id="SSF161098">
    <property type="entry name" value="MetI-like"/>
    <property type="match status" value="1"/>
</dbReference>
<keyword evidence="5 8" id="KW-0812">Transmembrane</keyword>
<comment type="subcellular location">
    <subcellularLocation>
        <location evidence="1 8">Cell membrane</location>
        <topology evidence="1 8">Multi-pass membrane protein</topology>
    </subcellularLocation>
</comment>
<keyword evidence="3 8" id="KW-0813">Transport</keyword>
<dbReference type="RefSeq" id="WP_024071494.1">
    <property type="nucleotide sequence ID" value="NC_023062.1"/>
</dbReference>
<feature type="transmembrane region" description="Helical" evidence="8">
    <location>
        <begin position="255"/>
        <end position="278"/>
    </location>
</feature>
<dbReference type="InterPro" id="IPR035906">
    <property type="entry name" value="MetI-like_sf"/>
</dbReference>
<accession>A0ABM5P0U5</accession>
<evidence type="ECO:0000313" key="10">
    <source>
        <dbReference type="EMBL" id="AHC40040.1"/>
    </source>
</evidence>
<evidence type="ECO:0000256" key="7">
    <source>
        <dbReference type="ARBA" id="ARBA00023136"/>
    </source>
</evidence>
<evidence type="ECO:0000256" key="2">
    <source>
        <dbReference type="ARBA" id="ARBA00007069"/>
    </source>
</evidence>
<evidence type="ECO:0000313" key="11">
    <source>
        <dbReference type="Proteomes" id="UP000018745"/>
    </source>
</evidence>
<feature type="transmembrane region" description="Helical" evidence="8">
    <location>
        <begin position="22"/>
        <end position="44"/>
    </location>
</feature>
<feature type="domain" description="ABC transmembrane type-1" evidence="9">
    <location>
        <begin position="85"/>
        <end position="277"/>
    </location>
</feature>
<dbReference type="InterPro" id="IPR000515">
    <property type="entry name" value="MetI-like"/>
</dbReference>
<reference evidence="10 11" key="1">
    <citation type="journal article" date="2014" name="Genome Announc.">
        <title>Complete Genome Sequence of Mycoplasma ovis Strain Michigan, a Hemoplasma of Sheep with Two Distinct 16S rRNA Genes.</title>
        <authorList>
            <person name="Deshuillers P.L."/>
            <person name="Santos A.P."/>
            <person name="do Nascimento N.C."/>
            <person name="Hampel J.A."/>
            <person name="Bergin I.L."/>
            <person name="Dyson M.C."/>
            <person name="Messick J.B."/>
        </authorList>
    </citation>
    <scope>NUCLEOTIDE SEQUENCE [LARGE SCALE GENOMIC DNA]</scope>
    <source>
        <strain evidence="10 11">Michigan</strain>
    </source>
</reference>